<protein>
    <submittedName>
        <fullName evidence="2">Helix-turn-helix transcriptional regulator</fullName>
    </submittedName>
</protein>
<dbReference type="InterPro" id="IPR010982">
    <property type="entry name" value="Lambda_DNA-bd_dom_sf"/>
</dbReference>
<dbReference type="EMBL" id="CP073346">
    <property type="protein sequence ID" value="UTW07994.1"/>
    <property type="molecule type" value="Genomic_DNA"/>
</dbReference>
<accession>A0ABY5H7K5</accession>
<dbReference type="RefSeq" id="WP_255838587.1">
    <property type="nucleotide sequence ID" value="NZ_CP073346.1"/>
</dbReference>
<gene>
    <name evidence="2" type="ORF">KDW96_01260</name>
</gene>
<dbReference type="InterPro" id="IPR001387">
    <property type="entry name" value="Cro/C1-type_HTH"/>
</dbReference>
<dbReference type="Gene3D" id="1.10.260.40">
    <property type="entry name" value="lambda repressor-like DNA-binding domains"/>
    <property type="match status" value="1"/>
</dbReference>
<dbReference type="SUPFAM" id="SSF47413">
    <property type="entry name" value="lambda repressor-like DNA-binding domains"/>
    <property type="match status" value="1"/>
</dbReference>
<dbReference type="CDD" id="cd00093">
    <property type="entry name" value="HTH_XRE"/>
    <property type="match status" value="1"/>
</dbReference>
<evidence type="ECO:0000313" key="3">
    <source>
        <dbReference type="Proteomes" id="UP001059672"/>
    </source>
</evidence>
<proteinExistence type="predicted"/>
<evidence type="ECO:0000259" key="1">
    <source>
        <dbReference type="PROSITE" id="PS50943"/>
    </source>
</evidence>
<name>A0ABY5H7K5_9PSED</name>
<evidence type="ECO:0000313" key="2">
    <source>
        <dbReference type="EMBL" id="UTW07994.1"/>
    </source>
</evidence>
<keyword evidence="3" id="KW-1185">Reference proteome</keyword>
<feature type="domain" description="HTH cro/C1-type" evidence="1">
    <location>
        <begin position="11"/>
        <end position="63"/>
    </location>
</feature>
<dbReference type="PROSITE" id="PS50943">
    <property type="entry name" value="HTH_CROC1"/>
    <property type="match status" value="1"/>
</dbReference>
<organism evidence="2 3">
    <name type="scientific">Pseudomonas benzenivorans</name>
    <dbReference type="NCBI Taxonomy" id="556533"/>
    <lineage>
        <taxon>Bacteria</taxon>
        <taxon>Pseudomonadati</taxon>
        <taxon>Pseudomonadota</taxon>
        <taxon>Gammaproteobacteria</taxon>
        <taxon>Pseudomonadales</taxon>
        <taxon>Pseudomonadaceae</taxon>
        <taxon>Pseudomonas</taxon>
    </lineage>
</organism>
<dbReference type="Pfam" id="PF01381">
    <property type="entry name" value="HTH_3"/>
    <property type="match status" value="1"/>
</dbReference>
<dbReference type="SMART" id="SM00530">
    <property type="entry name" value="HTH_XRE"/>
    <property type="match status" value="1"/>
</dbReference>
<sequence>MELNTAFGLALKELRQQKGLKQEDFSSVSSRTYLSTLERGMKGATIEKLEQLASVLDVHPATILISAYLTKDCEESYQELIKRIGTELKALKKTTPECKAK</sequence>
<dbReference type="Proteomes" id="UP001059672">
    <property type="component" value="Chromosome"/>
</dbReference>
<reference evidence="2" key="1">
    <citation type="submission" date="2021-04" db="EMBL/GenBank/DDBJ databases">
        <title>Oceanospirillales bacteria with DddD are important DMSP degraders in coastal seawater.</title>
        <authorList>
            <person name="Liu J."/>
        </authorList>
    </citation>
    <scope>NUCLEOTIDE SEQUENCE</scope>
    <source>
        <strain evidence="2">D13-4</strain>
    </source>
</reference>